<evidence type="ECO:0000313" key="9">
    <source>
        <dbReference type="EMBL" id="ADG76299.1"/>
    </source>
</evidence>
<evidence type="ECO:0000256" key="4">
    <source>
        <dbReference type="ARBA" id="ARBA00023125"/>
    </source>
</evidence>
<dbReference type="EMBL" id="CP001964">
    <property type="protein sequence ID" value="ADG75325.1"/>
    <property type="molecule type" value="Genomic_DNA"/>
</dbReference>
<evidence type="ECO:0000313" key="8">
    <source>
        <dbReference type="EMBL" id="ADG75325.1"/>
    </source>
</evidence>
<dbReference type="GO" id="GO:0015074">
    <property type="term" value="P:DNA integration"/>
    <property type="evidence" value="ECO:0007669"/>
    <property type="project" value="InterPro"/>
</dbReference>
<dbReference type="GO" id="GO:0005829">
    <property type="term" value="C:cytosol"/>
    <property type="evidence" value="ECO:0007669"/>
    <property type="project" value="TreeGrafter"/>
</dbReference>
<dbReference type="KEGG" id="cfl:Cfla_0439"/>
<comment type="similarity">
    <text evidence="2">Belongs to the transposase IS30 family.</text>
</comment>
<dbReference type="PROSITE" id="PS01043">
    <property type="entry name" value="TRANSPOSASE_IS30"/>
    <property type="match status" value="1"/>
</dbReference>
<proteinExistence type="inferred from homology"/>
<dbReference type="GO" id="GO:0004803">
    <property type="term" value="F:transposase activity"/>
    <property type="evidence" value="ECO:0007669"/>
    <property type="project" value="InterPro"/>
</dbReference>
<dbReference type="Pfam" id="PF13936">
    <property type="entry name" value="HTH_38"/>
    <property type="match status" value="1"/>
</dbReference>
<feature type="domain" description="Integrase catalytic" evidence="6">
    <location>
        <begin position="172"/>
        <end position="333"/>
    </location>
</feature>
<evidence type="ECO:0000256" key="5">
    <source>
        <dbReference type="ARBA" id="ARBA00023172"/>
    </source>
</evidence>
<organism evidence="9 10">
    <name type="scientific">Cellulomonas flavigena (strain ATCC 482 / DSM 20109 / BCRC 11376 / JCM 18109 / NBRC 3775 / NCIMB 8073 / NRS 134)</name>
    <dbReference type="NCBI Taxonomy" id="446466"/>
    <lineage>
        <taxon>Bacteria</taxon>
        <taxon>Bacillati</taxon>
        <taxon>Actinomycetota</taxon>
        <taxon>Actinomycetes</taxon>
        <taxon>Micrococcales</taxon>
        <taxon>Cellulomonadaceae</taxon>
        <taxon>Cellulomonas</taxon>
    </lineage>
</organism>
<evidence type="ECO:0000256" key="2">
    <source>
        <dbReference type="ARBA" id="ARBA00006363"/>
    </source>
</evidence>
<dbReference type="GO" id="GO:0003677">
    <property type="term" value="F:DNA binding"/>
    <property type="evidence" value="ECO:0007669"/>
    <property type="project" value="UniProtKB-KW"/>
</dbReference>
<sequence>MRRMVTVDDRVEILAGLRAKESLRSIARRIGRDASVVSREVARNSLKTRGYQLVHADNTAAARRRRPQVGKIAADEVLSARVLADLKHSRTPRQIAGRLRREADDDTVGLMNGSVPAHGKVVSHEAIYRYIYALPKGELARHGIMLRTKRTRRRPRRDLGERGAPIVGMTSIEARPDIADRRVPGHWEGDLIIGAHGRTAAATLVERTTRFTVLLALQHGKDSTALADTLIETVTGLPAMMRQSLTWDQGTEMARHGHLTLATDLPVYFAHPRSPWERGTNENTNGLIREYLPKGTTIPTHQPYLTSIAEELNERPRAALGFLTPREAFERLLVASTD</sequence>
<dbReference type="KEGG" id="cfl:Cfla_2436"/>
<dbReference type="PANTHER" id="PTHR10948">
    <property type="entry name" value="TRANSPOSASE"/>
    <property type="match status" value="1"/>
</dbReference>
<dbReference type="PROSITE" id="PS50994">
    <property type="entry name" value="INTEGRASE"/>
    <property type="match status" value="1"/>
</dbReference>
<evidence type="ECO:0000256" key="1">
    <source>
        <dbReference type="ARBA" id="ARBA00002190"/>
    </source>
</evidence>
<dbReference type="KEGG" id="cfl:Cfla_3422"/>
<dbReference type="InterPro" id="IPR012337">
    <property type="entry name" value="RNaseH-like_sf"/>
</dbReference>
<dbReference type="InterPro" id="IPR051917">
    <property type="entry name" value="Transposase-Integrase"/>
</dbReference>
<name>D5UCR4_CELFN</name>
<dbReference type="Proteomes" id="UP000000849">
    <property type="component" value="Chromosome"/>
</dbReference>
<dbReference type="EMBL" id="CP001964">
    <property type="protein sequence ID" value="ADG73354.1"/>
    <property type="molecule type" value="Genomic_DNA"/>
</dbReference>
<evidence type="ECO:0000259" key="6">
    <source>
        <dbReference type="PROSITE" id="PS50994"/>
    </source>
</evidence>
<dbReference type="InterPro" id="IPR036397">
    <property type="entry name" value="RNaseH_sf"/>
</dbReference>
<dbReference type="eggNOG" id="COG2826">
    <property type="taxonomic scope" value="Bacteria"/>
</dbReference>
<comment type="function">
    <text evidence="1">Required for the transposition of the insertion element.</text>
</comment>
<dbReference type="InterPro" id="IPR025246">
    <property type="entry name" value="IS30-like_HTH"/>
</dbReference>
<dbReference type="SUPFAM" id="SSF53098">
    <property type="entry name" value="Ribonuclease H-like"/>
    <property type="match status" value="1"/>
</dbReference>
<evidence type="ECO:0000313" key="10">
    <source>
        <dbReference type="Proteomes" id="UP000000849"/>
    </source>
</evidence>
<evidence type="ECO:0000313" key="7">
    <source>
        <dbReference type="EMBL" id="ADG73354.1"/>
    </source>
</evidence>
<keyword evidence="3" id="KW-0815">Transposition</keyword>
<reference evidence="9 10" key="1">
    <citation type="journal article" date="2010" name="Stand. Genomic Sci.">
        <title>Complete genome sequence of Cellulomonas flavigena type strain (134).</title>
        <authorList>
            <person name="Abt B."/>
            <person name="Foster B."/>
            <person name="Lapidus A."/>
            <person name="Clum A."/>
            <person name="Sun H."/>
            <person name="Pukall R."/>
            <person name="Lucas S."/>
            <person name="Glavina Del Rio T."/>
            <person name="Nolan M."/>
            <person name="Tice H."/>
            <person name="Cheng J.F."/>
            <person name="Pitluck S."/>
            <person name="Liolios K."/>
            <person name="Ivanova N."/>
            <person name="Mavromatis K."/>
            <person name="Ovchinnikova G."/>
            <person name="Pati A."/>
            <person name="Goodwin L."/>
            <person name="Chen A."/>
            <person name="Palaniappan K."/>
            <person name="Land M."/>
            <person name="Hauser L."/>
            <person name="Chang Y.J."/>
            <person name="Jeffries C.D."/>
            <person name="Rohde M."/>
            <person name="Goker M."/>
            <person name="Woyke T."/>
            <person name="Bristow J."/>
            <person name="Eisen J.A."/>
            <person name="Markowitz V."/>
            <person name="Hugenholtz P."/>
            <person name="Kyrpides N.C."/>
            <person name="Klenk H.P."/>
        </authorList>
    </citation>
    <scope>NUCLEOTIDE SEQUENCE [LARGE SCALE GENOMIC DNA]</scope>
    <source>
        <strain evidence="10">ATCC 482 / DSM 20109 / BCRC 11376 / JCM 18109 / NBRC 3775 / NCIMB 8073 / NRS 134</strain>
        <strain evidence="9">DSM 20109</strain>
    </source>
</reference>
<dbReference type="InterPro" id="IPR001584">
    <property type="entry name" value="Integrase_cat-core"/>
</dbReference>
<dbReference type="Gene3D" id="3.30.420.10">
    <property type="entry name" value="Ribonuclease H-like superfamily/Ribonuclease H"/>
    <property type="match status" value="1"/>
</dbReference>
<dbReference type="NCBIfam" id="NF033563">
    <property type="entry name" value="transpos_IS30"/>
    <property type="match status" value="1"/>
</dbReference>
<dbReference type="AlphaFoldDB" id="D5UCR4"/>
<dbReference type="InterPro" id="IPR053392">
    <property type="entry name" value="Transposase_IS30-like"/>
</dbReference>
<dbReference type="InterPro" id="IPR001598">
    <property type="entry name" value="Transposase_IS30_CS"/>
</dbReference>
<dbReference type="GO" id="GO:0006313">
    <property type="term" value="P:DNA transposition"/>
    <property type="evidence" value="ECO:0007669"/>
    <property type="project" value="InterPro"/>
</dbReference>
<keyword evidence="5" id="KW-0233">DNA recombination</keyword>
<keyword evidence="10" id="KW-1185">Reference proteome</keyword>
<keyword evidence="4" id="KW-0238">DNA-binding</keyword>
<gene>
    <name evidence="7" type="ordered locus">Cfla_0439</name>
    <name evidence="8" type="ordered locus">Cfla_2436</name>
    <name evidence="9" type="ordered locus">Cfla_3422</name>
</gene>
<dbReference type="EMBL" id="CP001964">
    <property type="protein sequence ID" value="ADG76299.1"/>
    <property type="molecule type" value="Genomic_DNA"/>
</dbReference>
<accession>D5UCR4</accession>
<evidence type="ECO:0000256" key="3">
    <source>
        <dbReference type="ARBA" id="ARBA00022578"/>
    </source>
</evidence>
<dbReference type="HOGENOM" id="CLU_035706_0_0_11"/>
<dbReference type="PANTHER" id="PTHR10948:SF23">
    <property type="entry name" value="TRANSPOSASE INSI FOR INSERTION SEQUENCE ELEMENT IS30A-RELATED"/>
    <property type="match status" value="1"/>
</dbReference>
<protein>
    <submittedName>
        <fullName evidence="9">Integrase catalytic region</fullName>
    </submittedName>
</protein>